<reference evidence="2 3" key="1">
    <citation type="submission" date="2016-04" db="EMBL/GenBank/DDBJ databases">
        <title>A degradative enzymes factory behind the ericoid mycorrhizal symbiosis.</title>
        <authorList>
            <consortium name="DOE Joint Genome Institute"/>
            <person name="Martino E."/>
            <person name="Morin E."/>
            <person name="Grelet G."/>
            <person name="Kuo A."/>
            <person name="Kohler A."/>
            <person name="Daghino S."/>
            <person name="Barry K."/>
            <person name="Choi C."/>
            <person name="Cichocki N."/>
            <person name="Clum A."/>
            <person name="Copeland A."/>
            <person name="Hainaut M."/>
            <person name="Haridas S."/>
            <person name="Labutti K."/>
            <person name="Lindquist E."/>
            <person name="Lipzen A."/>
            <person name="Khouja H.-R."/>
            <person name="Murat C."/>
            <person name="Ohm R."/>
            <person name="Olson A."/>
            <person name="Spatafora J."/>
            <person name="Veneault-Fourrey C."/>
            <person name="Henrissat B."/>
            <person name="Grigoriev I."/>
            <person name="Martin F."/>
            <person name="Perotto S."/>
        </authorList>
    </citation>
    <scope>NUCLEOTIDE SEQUENCE [LARGE SCALE GENOMIC DNA]</scope>
    <source>
        <strain evidence="2 3">F</strain>
    </source>
</reference>
<name>A0A2J6R132_HYAVF</name>
<protein>
    <submittedName>
        <fullName evidence="2">Cytochrome P450</fullName>
    </submittedName>
</protein>
<dbReference type="OrthoDB" id="1470350at2759"/>
<dbReference type="Proteomes" id="UP000235786">
    <property type="component" value="Unassembled WGS sequence"/>
</dbReference>
<dbReference type="GO" id="GO:0004497">
    <property type="term" value="F:monooxygenase activity"/>
    <property type="evidence" value="ECO:0007669"/>
    <property type="project" value="InterPro"/>
</dbReference>
<accession>A0A2J6R132</accession>
<comment type="similarity">
    <text evidence="1">Belongs to the cytochrome P450 family.</text>
</comment>
<dbReference type="Gene3D" id="1.10.630.10">
    <property type="entry name" value="Cytochrome P450"/>
    <property type="match status" value="1"/>
</dbReference>
<evidence type="ECO:0000256" key="1">
    <source>
        <dbReference type="ARBA" id="ARBA00010617"/>
    </source>
</evidence>
<dbReference type="SUPFAM" id="SSF48264">
    <property type="entry name" value="Cytochrome P450"/>
    <property type="match status" value="1"/>
</dbReference>
<dbReference type="PRINTS" id="PR00385">
    <property type="entry name" value="P450"/>
</dbReference>
<sequence length="353" mass="40121">MTYNEATKHIVATVVGPIILPQWLLENYPSFLPGYETLKSLSIAMKEFPIHTRRRLDQERHRTVAADGEAGNNILSQLLQASEQDSEDKKGSQSLSEPEMVGNLFVFTAAGFDTTANTLAFALVLLARYPKWQEWVFEEIDSILPATASTDLDYASIFPKLTRIQALLLEILRLFPPGTHIVKVSTTPQRIHTSHGIFSLPANCTMYINTVCLHLDPNVWRNLNLAENEKASETDELDFRPTRWIWDSSAESQQLFKPPKGTYVPWSAGPRVCPRQKMAQVEFTAIFLKLFQRHRIEAVRLENGYGGLETRIQVERRLDERLGDVTVILTLQMNGIYDIGEGEGLKLRLVKRR</sequence>
<dbReference type="PANTHER" id="PTHR24305:SF166">
    <property type="entry name" value="CYTOCHROME P450 12A4, MITOCHONDRIAL-RELATED"/>
    <property type="match status" value="1"/>
</dbReference>
<dbReference type="InterPro" id="IPR050121">
    <property type="entry name" value="Cytochrome_P450_monoxygenase"/>
</dbReference>
<dbReference type="InterPro" id="IPR001128">
    <property type="entry name" value="Cyt_P450"/>
</dbReference>
<dbReference type="GO" id="GO:0016705">
    <property type="term" value="F:oxidoreductase activity, acting on paired donors, with incorporation or reduction of molecular oxygen"/>
    <property type="evidence" value="ECO:0007669"/>
    <property type="project" value="InterPro"/>
</dbReference>
<keyword evidence="3" id="KW-1185">Reference proteome</keyword>
<organism evidence="2 3">
    <name type="scientific">Hyaloscypha variabilis (strain UAMH 11265 / GT02V1 / F)</name>
    <name type="common">Meliniomyces variabilis</name>
    <dbReference type="NCBI Taxonomy" id="1149755"/>
    <lineage>
        <taxon>Eukaryota</taxon>
        <taxon>Fungi</taxon>
        <taxon>Dikarya</taxon>
        <taxon>Ascomycota</taxon>
        <taxon>Pezizomycotina</taxon>
        <taxon>Leotiomycetes</taxon>
        <taxon>Helotiales</taxon>
        <taxon>Hyaloscyphaceae</taxon>
        <taxon>Hyaloscypha</taxon>
        <taxon>Hyaloscypha variabilis</taxon>
    </lineage>
</organism>
<gene>
    <name evidence="2" type="ORF">L207DRAFT_591089</name>
</gene>
<dbReference type="EMBL" id="KZ613960">
    <property type="protein sequence ID" value="PMD32223.1"/>
    <property type="molecule type" value="Genomic_DNA"/>
</dbReference>
<dbReference type="STRING" id="1149755.A0A2J6R132"/>
<dbReference type="Pfam" id="PF00067">
    <property type="entry name" value="p450"/>
    <property type="match status" value="1"/>
</dbReference>
<dbReference type="GO" id="GO:0020037">
    <property type="term" value="F:heme binding"/>
    <property type="evidence" value="ECO:0007669"/>
    <property type="project" value="InterPro"/>
</dbReference>
<evidence type="ECO:0000313" key="3">
    <source>
        <dbReference type="Proteomes" id="UP000235786"/>
    </source>
</evidence>
<dbReference type="InterPro" id="IPR036396">
    <property type="entry name" value="Cyt_P450_sf"/>
</dbReference>
<dbReference type="PANTHER" id="PTHR24305">
    <property type="entry name" value="CYTOCHROME P450"/>
    <property type="match status" value="1"/>
</dbReference>
<dbReference type="AlphaFoldDB" id="A0A2J6R132"/>
<evidence type="ECO:0000313" key="2">
    <source>
        <dbReference type="EMBL" id="PMD32223.1"/>
    </source>
</evidence>
<proteinExistence type="inferred from homology"/>
<dbReference type="GO" id="GO:0005506">
    <property type="term" value="F:iron ion binding"/>
    <property type="evidence" value="ECO:0007669"/>
    <property type="project" value="InterPro"/>
</dbReference>